<name>A0A914HBK3_GLORO</name>
<dbReference type="AlphaFoldDB" id="A0A914HBK3"/>
<sequence length="90" mass="9236">MEDEPGPSVSGENRHGEKSGAVNTLGMAFLANNSSKIGATITTQPQTNRSPNGDGGCCPDCCICCAQCDPGELMECVGYICCCGALVENC</sequence>
<evidence type="ECO:0000313" key="1">
    <source>
        <dbReference type="Proteomes" id="UP000887572"/>
    </source>
</evidence>
<dbReference type="Proteomes" id="UP000887572">
    <property type="component" value="Unplaced"/>
</dbReference>
<accession>A0A914HBK3</accession>
<dbReference type="WBParaSite" id="Gr19_v10_g15839.t1">
    <property type="protein sequence ID" value="Gr19_v10_g15839.t1"/>
    <property type="gene ID" value="Gr19_v10_g15839"/>
</dbReference>
<proteinExistence type="predicted"/>
<reference evidence="2" key="1">
    <citation type="submission" date="2022-11" db="UniProtKB">
        <authorList>
            <consortium name="WormBaseParasite"/>
        </authorList>
    </citation>
    <scope>IDENTIFICATION</scope>
</reference>
<evidence type="ECO:0000313" key="2">
    <source>
        <dbReference type="WBParaSite" id="Gr19_v10_g15839.t1"/>
    </source>
</evidence>
<organism evidence="1 2">
    <name type="scientific">Globodera rostochiensis</name>
    <name type="common">Golden nematode worm</name>
    <name type="synonym">Heterodera rostochiensis</name>
    <dbReference type="NCBI Taxonomy" id="31243"/>
    <lineage>
        <taxon>Eukaryota</taxon>
        <taxon>Metazoa</taxon>
        <taxon>Ecdysozoa</taxon>
        <taxon>Nematoda</taxon>
        <taxon>Chromadorea</taxon>
        <taxon>Rhabditida</taxon>
        <taxon>Tylenchina</taxon>
        <taxon>Tylenchomorpha</taxon>
        <taxon>Tylenchoidea</taxon>
        <taxon>Heteroderidae</taxon>
        <taxon>Heteroderinae</taxon>
        <taxon>Globodera</taxon>
    </lineage>
</organism>
<protein>
    <submittedName>
        <fullName evidence="2">Uncharacterized protein</fullName>
    </submittedName>
</protein>
<keyword evidence="1" id="KW-1185">Reference proteome</keyword>